<dbReference type="GO" id="GO:0051536">
    <property type="term" value="F:iron-sulfur cluster binding"/>
    <property type="evidence" value="ECO:0007669"/>
    <property type="project" value="UniProtKB-KW"/>
</dbReference>
<name>Z9JU34_9MICO</name>
<comment type="similarity">
    <text evidence="2">Belongs to the class-V pyridoxal-phosphate-dependent aminotransferase family. NifS/IscS subfamily.</text>
</comment>
<evidence type="ECO:0000313" key="11">
    <source>
        <dbReference type="Proteomes" id="UP000023067"/>
    </source>
</evidence>
<keyword evidence="6" id="KW-0408">Iron</keyword>
<protein>
    <submittedName>
        <fullName evidence="10">Cysteine desulfurase</fullName>
    </submittedName>
</protein>
<proteinExistence type="inferred from homology"/>
<dbReference type="InterPro" id="IPR015421">
    <property type="entry name" value="PyrdxlP-dep_Trfase_major"/>
</dbReference>
<dbReference type="PANTHER" id="PTHR11601">
    <property type="entry name" value="CYSTEINE DESULFURYLASE FAMILY MEMBER"/>
    <property type="match status" value="1"/>
</dbReference>
<dbReference type="InterPro" id="IPR000192">
    <property type="entry name" value="Aminotrans_V_dom"/>
</dbReference>
<dbReference type="PIRSF" id="PIRSF005572">
    <property type="entry name" value="NifS"/>
    <property type="match status" value="1"/>
</dbReference>
<evidence type="ECO:0000256" key="4">
    <source>
        <dbReference type="ARBA" id="ARBA00022723"/>
    </source>
</evidence>
<evidence type="ECO:0000256" key="3">
    <source>
        <dbReference type="ARBA" id="ARBA00022679"/>
    </source>
</evidence>
<keyword evidence="4" id="KW-0479">Metal-binding</keyword>
<feature type="domain" description="Aminotransferase class V" evidence="9">
    <location>
        <begin position="3"/>
        <end position="361"/>
    </location>
</feature>
<accession>Z9JU34</accession>
<dbReference type="SUPFAM" id="SSF53383">
    <property type="entry name" value="PLP-dependent transferases"/>
    <property type="match status" value="1"/>
</dbReference>
<gene>
    <name evidence="10" type="ORF">BF93_17250</name>
</gene>
<evidence type="ECO:0000256" key="6">
    <source>
        <dbReference type="ARBA" id="ARBA00023004"/>
    </source>
</evidence>
<dbReference type="GO" id="GO:0046872">
    <property type="term" value="F:metal ion binding"/>
    <property type="evidence" value="ECO:0007669"/>
    <property type="project" value="UniProtKB-KW"/>
</dbReference>
<evidence type="ECO:0000256" key="1">
    <source>
        <dbReference type="ARBA" id="ARBA00001933"/>
    </source>
</evidence>
<dbReference type="GO" id="GO:0031071">
    <property type="term" value="F:cysteine desulfurase activity"/>
    <property type="evidence" value="ECO:0007669"/>
    <property type="project" value="UniProtKB-EC"/>
</dbReference>
<keyword evidence="5" id="KW-0663">Pyridoxal phosphate</keyword>
<evidence type="ECO:0000256" key="7">
    <source>
        <dbReference type="ARBA" id="ARBA00023014"/>
    </source>
</evidence>
<keyword evidence="3" id="KW-0808">Transferase</keyword>
<dbReference type="STRING" id="396014.BF93_17250"/>
<comment type="catalytic activity">
    <reaction evidence="8">
        <text>(sulfur carrier)-H + L-cysteine = (sulfur carrier)-SH + L-alanine</text>
        <dbReference type="Rhea" id="RHEA:43892"/>
        <dbReference type="Rhea" id="RHEA-COMP:14737"/>
        <dbReference type="Rhea" id="RHEA-COMP:14739"/>
        <dbReference type="ChEBI" id="CHEBI:29917"/>
        <dbReference type="ChEBI" id="CHEBI:35235"/>
        <dbReference type="ChEBI" id="CHEBI:57972"/>
        <dbReference type="ChEBI" id="CHEBI:64428"/>
        <dbReference type="EC" id="2.8.1.7"/>
    </reaction>
</comment>
<sequence length="373" mass="38279">MLYLDNAATTPVRREALEAAWPYLTGTFGNPSSHHTAGEAAAAGLEDARRRAAAVLGVRRSDVVFTSGGTEGANLAIKGLALAAPRGRHLVTSPIEHEAVLESVDHLARIHGFEVSFAEVGAGGVVTPDALRAVLRPDTTLVSLAYANNEIGAVADIPALADAAHEVGALLHTDAVQAAGFLDLRGLGADAITLSGHKLGAPKGTGLAMIRGRLPLEPVIHGGGQESGRRSGTENVAFAVALAVALELAEAEREEKAARLAALRDRLIGRVLAAYDGALLTGPRAPRHPAHASFCFPGVSGESILLDLEERGVIASSGSACAAGSDEPSHVLTALGIDREIAQTAVRLTLAPTTTPEDVDRAAAAVEDVLGGR</sequence>
<dbReference type="OrthoDB" id="9808002at2"/>
<dbReference type="PANTHER" id="PTHR11601:SF34">
    <property type="entry name" value="CYSTEINE DESULFURASE"/>
    <property type="match status" value="1"/>
</dbReference>
<dbReference type="HOGENOM" id="CLU_003433_0_0_11"/>
<comment type="caution">
    <text evidence="10">The sequence shown here is derived from an EMBL/GenBank/DDBJ whole genome shotgun (WGS) entry which is preliminary data.</text>
</comment>
<dbReference type="Pfam" id="PF00266">
    <property type="entry name" value="Aminotran_5"/>
    <property type="match status" value="1"/>
</dbReference>
<dbReference type="PATRIC" id="fig|396014.3.peg.1792"/>
<evidence type="ECO:0000256" key="5">
    <source>
        <dbReference type="ARBA" id="ARBA00022898"/>
    </source>
</evidence>
<evidence type="ECO:0000256" key="8">
    <source>
        <dbReference type="ARBA" id="ARBA00050776"/>
    </source>
</evidence>
<dbReference type="Gene3D" id="1.10.260.50">
    <property type="match status" value="1"/>
</dbReference>
<dbReference type="EMBL" id="JDYK01000008">
    <property type="protein sequence ID" value="EWS81311.1"/>
    <property type="molecule type" value="Genomic_DNA"/>
</dbReference>
<evidence type="ECO:0000259" key="9">
    <source>
        <dbReference type="Pfam" id="PF00266"/>
    </source>
</evidence>
<evidence type="ECO:0000313" key="10">
    <source>
        <dbReference type="EMBL" id="EWS81311.1"/>
    </source>
</evidence>
<dbReference type="AlphaFoldDB" id="Z9JU34"/>
<dbReference type="InterPro" id="IPR015422">
    <property type="entry name" value="PyrdxlP-dep_Trfase_small"/>
</dbReference>
<dbReference type="Gene3D" id="3.90.1150.10">
    <property type="entry name" value="Aspartate Aminotransferase, domain 1"/>
    <property type="match status" value="1"/>
</dbReference>
<dbReference type="eggNOG" id="COG1104">
    <property type="taxonomic scope" value="Bacteria"/>
</dbReference>
<keyword evidence="7" id="KW-0411">Iron-sulfur</keyword>
<keyword evidence="11" id="KW-1185">Reference proteome</keyword>
<dbReference type="Gene3D" id="3.40.640.10">
    <property type="entry name" value="Type I PLP-dependent aspartate aminotransferase-like (Major domain)"/>
    <property type="match status" value="1"/>
</dbReference>
<dbReference type="InterPro" id="IPR016454">
    <property type="entry name" value="Cysteine_dSase"/>
</dbReference>
<evidence type="ECO:0000256" key="2">
    <source>
        <dbReference type="ARBA" id="ARBA00006490"/>
    </source>
</evidence>
<dbReference type="InterPro" id="IPR015424">
    <property type="entry name" value="PyrdxlP-dep_Trfase"/>
</dbReference>
<reference evidence="10 11" key="1">
    <citation type="submission" date="2014-02" db="EMBL/GenBank/DDBJ databases">
        <title>Genome sequence of Brachybacterium phenoliresistens strain W13A50.</title>
        <authorList>
            <person name="Wang X."/>
        </authorList>
    </citation>
    <scope>NUCLEOTIDE SEQUENCE [LARGE SCALE GENOMIC DNA]</scope>
    <source>
        <strain evidence="10 11">W13A50</strain>
    </source>
</reference>
<dbReference type="Proteomes" id="UP000023067">
    <property type="component" value="Unassembled WGS sequence"/>
</dbReference>
<dbReference type="RefSeq" id="WP_038372158.1">
    <property type="nucleotide sequence ID" value="NZ_KK069993.1"/>
</dbReference>
<comment type="cofactor">
    <cofactor evidence="1">
        <name>pyridoxal 5'-phosphate</name>
        <dbReference type="ChEBI" id="CHEBI:597326"/>
    </cofactor>
</comment>
<organism evidence="10 11">
    <name type="scientific">Brachybacterium phenoliresistens</name>
    <dbReference type="NCBI Taxonomy" id="396014"/>
    <lineage>
        <taxon>Bacteria</taxon>
        <taxon>Bacillati</taxon>
        <taxon>Actinomycetota</taxon>
        <taxon>Actinomycetes</taxon>
        <taxon>Micrococcales</taxon>
        <taxon>Dermabacteraceae</taxon>
        <taxon>Brachybacterium</taxon>
    </lineage>
</organism>